<dbReference type="PANTHER" id="PTHR47481:SF10">
    <property type="entry name" value="COPIA-LIKE POLYPROTEIN_RETROTRANSPOSON"/>
    <property type="match status" value="1"/>
</dbReference>
<accession>A0A2N9HHK9</accession>
<feature type="domain" description="Reverse transcriptase Ty1/copia-type" evidence="2">
    <location>
        <begin position="305"/>
        <end position="364"/>
    </location>
</feature>
<dbReference type="AlphaFoldDB" id="A0A2N9HHK9"/>
<feature type="region of interest" description="Disordered" evidence="1">
    <location>
        <begin position="1"/>
        <end position="20"/>
    </location>
</feature>
<evidence type="ECO:0000256" key="1">
    <source>
        <dbReference type="SAM" id="MobiDB-lite"/>
    </source>
</evidence>
<dbReference type="InterPro" id="IPR043502">
    <property type="entry name" value="DNA/RNA_pol_sf"/>
</dbReference>
<organism evidence="3">
    <name type="scientific">Fagus sylvatica</name>
    <name type="common">Beechnut</name>
    <dbReference type="NCBI Taxonomy" id="28930"/>
    <lineage>
        <taxon>Eukaryota</taxon>
        <taxon>Viridiplantae</taxon>
        <taxon>Streptophyta</taxon>
        <taxon>Embryophyta</taxon>
        <taxon>Tracheophyta</taxon>
        <taxon>Spermatophyta</taxon>
        <taxon>Magnoliopsida</taxon>
        <taxon>eudicotyledons</taxon>
        <taxon>Gunneridae</taxon>
        <taxon>Pentapetalae</taxon>
        <taxon>rosids</taxon>
        <taxon>fabids</taxon>
        <taxon>Fagales</taxon>
        <taxon>Fagaceae</taxon>
        <taxon>Fagus</taxon>
    </lineage>
</organism>
<dbReference type="EMBL" id="OIVN01003424">
    <property type="protein sequence ID" value="SPD11109.1"/>
    <property type="molecule type" value="Genomic_DNA"/>
</dbReference>
<feature type="compositionally biased region" description="Low complexity" evidence="1">
    <location>
        <begin position="8"/>
        <end position="20"/>
    </location>
</feature>
<feature type="region of interest" description="Disordered" evidence="1">
    <location>
        <begin position="113"/>
        <end position="155"/>
    </location>
</feature>
<feature type="compositionally biased region" description="Polar residues" evidence="1">
    <location>
        <begin position="126"/>
        <end position="144"/>
    </location>
</feature>
<reference evidence="3" key="1">
    <citation type="submission" date="2018-02" db="EMBL/GenBank/DDBJ databases">
        <authorList>
            <person name="Cohen D.B."/>
            <person name="Kent A.D."/>
        </authorList>
    </citation>
    <scope>NUCLEOTIDE SEQUENCE</scope>
</reference>
<dbReference type="Pfam" id="PF07727">
    <property type="entry name" value="RVT_2"/>
    <property type="match status" value="2"/>
</dbReference>
<evidence type="ECO:0000313" key="3">
    <source>
        <dbReference type="EMBL" id="SPD11109.1"/>
    </source>
</evidence>
<dbReference type="PANTHER" id="PTHR47481">
    <property type="match status" value="1"/>
</dbReference>
<dbReference type="CDD" id="cd09272">
    <property type="entry name" value="RNase_HI_RT_Ty1"/>
    <property type="match status" value="1"/>
</dbReference>
<proteinExistence type="predicted"/>
<feature type="domain" description="Reverse transcriptase Ty1/copia-type" evidence="2">
    <location>
        <begin position="366"/>
        <end position="477"/>
    </location>
</feature>
<protein>
    <recommendedName>
        <fullName evidence="2">Reverse transcriptase Ty1/copia-type domain-containing protein</fullName>
    </recommendedName>
</protein>
<dbReference type="SUPFAM" id="SSF56672">
    <property type="entry name" value="DNA/RNA polymerases"/>
    <property type="match status" value="1"/>
</dbReference>
<name>A0A2N9HHK9_FAGSY</name>
<gene>
    <name evidence="3" type="ORF">FSB_LOCUS38991</name>
</gene>
<evidence type="ECO:0000259" key="2">
    <source>
        <dbReference type="Pfam" id="PF07727"/>
    </source>
</evidence>
<dbReference type="InterPro" id="IPR013103">
    <property type="entry name" value="RVT_2"/>
</dbReference>
<sequence length="619" mass="68880">MASSSSINTETTSPASSNTTPTSLIQVHHLITIKLTRDNYLLWKAHIVPYLKGQHLYGFLDGSRPTPLPVLTTHIDDPLSIEDLYDHLLTHEIQLAQNQPVVDLSMARANLTTSTNSSRGGRGGKLTNSFPQSGRGSNNTNQRNNRGKGRSGFSSNCPTFQVCNKTGHVALQCYHRFDNSYSNSGATHHLTADLANLNLHADDYNGPDQIRVDPPPPLPFFETSSSLSVQPTSHLAPHPVVTHSKNHITKPKTSTDGSIQYPIPRAILVAADSTTIEPTCYTRAVKSPEWCTTMNLEFDALLKSNTWILVSQSKARNLVGCKWVFRIKRKADGSIKRHKVRLVAKGFHQQPGIDYGEMFSPIIKPTMLSGWLIQLGFQGSRSDKSLFILKHVSFTMYVLIYVDDIIITCSKAAAIDDLLQLLSSDFAVKDLDKLNFFLGIKVIENEAGVILSQQRYILDILKHTNMQDAKLVSSPMASSTSLSAYEGESFPDHTLYHNTATVACFNTEVEYKVLANTVVELKWLHSLFCELGVALSFPPILWCDNIGATYLSSNPVFHARTKHVEIDFHFVGDMVANKSNYVRFLCSKDQMAGLLTKPISSSRFPLLRTKLNSFLYHWA</sequence>